<dbReference type="Proteomes" id="UP000036923">
    <property type="component" value="Unassembled WGS sequence"/>
</dbReference>
<protein>
    <submittedName>
        <fullName evidence="1">Uncharacterized protein</fullName>
    </submittedName>
</protein>
<evidence type="ECO:0000313" key="2">
    <source>
        <dbReference type="Proteomes" id="UP000036923"/>
    </source>
</evidence>
<keyword evidence="2" id="KW-1185">Reference proteome</keyword>
<dbReference type="STRING" id="398512.Bccel_2429"/>
<name>A0A0L6JMX2_9FIRM</name>
<comment type="caution">
    <text evidence="1">The sequence shown here is derived from an EMBL/GenBank/DDBJ whole genome shotgun (WGS) entry which is preliminary data.</text>
</comment>
<dbReference type="AlphaFoldDB" id="A0A0L6JMX2"/>
<accession>A0A0L6JMX2</accession>
<organism evidence="1 2">
    <name type="scientific">Pseudobacteroides cellulosolvens ATCC 35603 = DSM 2933</name>
    <dbReference type="NCBI Taxonomy" id="398512"/>
    <lineage>
        <taxon>Bacteria</taxon>
        <taxon>Bacillati</taxon>
        <taxon>Bacillota</taxon>
        <taxon>Clostridia</taxon>
        <taxon>Eubacteriales</taxon>
        <taxon>Oscillospiraceae</taxon>
        <taxon>Pseudobacteroides</taxon>
    </lineage>
</organism>
<evidence type="ECO:0000313" key="1">
    <source>
        <dbReference type="EMBL" id="KNY27161.1"/>
    </source>
</evidence>
<reference evidence="2" key="1">
    <citation type="submission" date="2015-07" db="EMBL/GenBank/DDBJ databases">
        <title>Near-Complete Genome Sequence of the Cellulolytic Bacterium Bacteroides (Pseudobacteroides) cellulosolvens ATCC 35603.</title>
        <authorList>
            <person name="Dassa B."/>
            <person name="Utturkar S.M."/>
            <person name="Klingeman D.M."/>
            <person name="Hurt R.A."/>
            <person name="Keller M."/>
            <person name="Xu J."/>
            <person name="Reddy Y.H.K."/>
            <person name="Borovok I."/>
            <person name="Grinberg I.R."/>
            <person name="Lamed R."/>
            <person name="Zhivin O."/>
            <person name="Bayer E.A."/>
            <person name="Brown S.D."/>
        </authorList>
    </citation>
    <scope>NUCLEOTIDE SEQUENCE [LARGE SCALE GENOMIC DNA]</scope>
    <source>
        <strain evidence="2">DSM 2933</strain>
    </source>
</reference>
<proteinExistence type="predicted"/>
<gene>
    <name evidence="1" type="ORF">Bccel_2429</name>
</gene>
<dbReference type="EMBL" id="LGTC01000001">
    <property type="protein sequence ID" value="KNY27161.1"/>
    <property type="molecule type" value="Genomic_DNA"/>
</dbReference>
<sequence>MSIGGKIVKSIIYSISICVYVNYQGGVVDGIFY</sequence>